<sequence length="204" mass="22915">MNHAKDGIQLDSSGFTGTSTSTDRIEDKDDYQKPKDSDVFNEEIKVHDTISTSKYDFKAPPAPLILAASGYNGASNAVQCSMDSTLNSNAAAQQQGNGLGPMVSAVPSKNINNLKRRIFVKKQKQKPESSRSHHHNQDRELNPGYCENCRIKYDHFDDHIVSNRHRNFACDDRNFRDIDSLVLRLNDSKRRGMVTSNGDYSYSN</sequence>
<accession>A0AAW0FKZ7</accession>
<organism evidence="7 8">
    <name type="scientific">Cerrena zonata</name>
    <dbReference type="NCBI Taxonomy" id="2478898"/>
    <lineage>
        <taxon>Eukaryota</taxon>
        <taxon>Fungi</taxon>
        <taxon>Dikarya</taxon>
        <taxon>Basidiomycota</taxon>
        <taxon>Agaricomycotina</taxon>
        <taxon>Agaricomycetes</taxon>
        <taxon>Polyporales</taxon>
        <taxon>Cerrenaceae</taxon>
        <taxon>Cerrena</taxon>
    </lineage>
</organism>
<evidence type="ECO:0000256" key="1">
    <source>
        <dbReference type="ARBA" id="ARBA00022723"/>
    </source>
</evidence>
<keyword evidence="8" id="KW-1185">Reference proteome</keyword>
<dbReference type="InterPro" id="IPR006572">
    <property type="entry name" value="Znf_DBF"/>
</dbReference>
<dbReference type="GO" id="GO:0003676">
    <property type="term" value="F:nucleic acid binding"/>
    <property type="evidence" value="ECO:0007669"/>
    <property type="project" value="InterPro"/>
</dbReference>
<feature type="compositionally biased region" description="Basic and acidic residues" evidence="5">
    <location>
        <begin position="23"/>
        <end position="40"/>
    </location>
</feature>
<feature type="region of interest" description="Disordered" evidence="5">
    <location>
        <begin position="121"/>
        <end position="141"/>
    </location>
</feature>
<evidence type="ECO:0000259" key="6">
    <source>
        <dbReference type="PROSITE" id="PS51265"/>
    </source>
</evidence>
<protein>
    <recommendedName>
        <fullName evidence="6">DBF4-type domain-containing protein</fullName>
    </recommendedName>
</protein>
<feature type="region of interest" description="Disordered" evidence="5">
    <location>
        <begin position="1"/>
        <end position="40"/>
    </location>
</feature>
<dbReference type="InterPro" id="IPR038545">
    <property type="entry name" value="Znf_DBF_sf"/>
</dbReference>
<dbReference type="FunFam" id="6.10.250.3410:FF:000001">
    <property type="entry name" value="Protein DBF4 homolog A"/>
    <property type="match status" value="1"/>
</dbReference>
<comment type="caution">
    <text evidence="7">The sequence shown here is derived from an EMBL/GenBank/DDBJ whole genome shotgun (WGS) entry which is preliminary data.</text>
</comment>
<dbReference type="Gene3D" id="6.10.250.3410">
    <property type="entry name" value="DBF zinc finger"/>
    <property type="match status" value="1"/>
</dbReference>
<dbReference type="PROSITE" id="PS51265">
    <property type="entry name" value="ZF_DBF4"/>
    <property type="match status" value="1"/>
</dbReference>
<reference evidence="7 8" key="1">
    <citation type="submission" date="2022-09" db="EMBL/GenBank/DDBJ databases">
        <authorList>
            <person name="Palmer J.M."/>
        </authorList>
    </citation>
    <scope>NUCLEOTIDE SEQUENCE [LARGE SCALE GENOMIC DNA]</scope>
    <source>
        <strain evidence="7 8">DSM 7382</strain>
    </source>
</reference>
<proteinExistence type="predicted"/>
<feature type="compositionally biased region" description="Basic and acidic residues" evidence="5">
    <location>
        <begin position="125"/>
        <end position="141"/>
    </location>
</feature>
<evidence type="ECO:0000256" key="2">
    <source>
        <dbReference type="ARBA" id="ARBA00022771"/>
    </source>
</evidence>
<evidence type="ECO:0000256" key="5">
    <source>
        <dbReference type="SAM" id="MobiDB-lite"/>
    </source>
</evidence>
<dbReference type="Pfam" id="PF07535">
    <property type="entry name" value="zf-DBF"/>
    <property type="match status" value="1"/>
</dbReference>
<feature type="domain" description="DBF4-type" evidence="6">
    <location>
        <begin position="139"/>
        <end position="188"/>
    </location>
</feature>
<evidence type="ECO:0000313" key="7">
    <source>
        <dbReference type="EMBL" id="KAK7678864.1"/>
    </source>
</evidence>
<dbReference type="Proteomes" id="UP001385951">
    <property type="component" value="Unassembled WGS sequence"/>
</dbReference>
<dbReference type="GO" id="GO:0005634">
    <property type="term" value="C:nucleus"/>
    <property type="evidence" value="ECO:0007669"/>
    <property type="project" value="UniProtKB-ARBA"/>
</dbReference>
<gene>
    <name evidence="7" type="ORF">QCA50_018166</name>
</gene>
<name>A0AAW0FKZ7_9APHY</name>
<feature type="compositionally biased region" description="Low complexity" evidence="5">
    <location>
        <begin position="12"/>
        <end position="22"/>
    </location>
</feature>
<dbReference type="AlphaFoldDB" id="A0AAW0FKZ7"/>
<evidence type="ECO:0000256" key="3">
    <source>
        <dbReference type="ARBA" id="ARBA00022833"/>
    </source>
</evidence>
<keyword evidence="3" id="KW-0862">Zinc</keyword>
<dbReference type="SMART" id="SM00586">
    <property type="entry name" value="ZnF_DBF"/>
    <property type="match status" value="1"/>
</dbReference>
<evidence type="ECO:0000256" key="4">
    <source>
        <dbReference type="PROSITE-ProRule" id="PRU00600"/>
    </source>
</evidence>
<dbReference type="EMBL" id="JASBNA010000066">
    <property type="protein sequence ID" value="KAK7678864.1"/>
    <property type="molecule type" value="Genomic_DNA"/>
</dbReference>
<evidence type="ECO:0000313" key="8">
    <source>
        <dbReference type="Proteomes" id="UP001385951"/>
    </source>
</evidence>
<keyword evidence="2 4" id="KW-0863">Zinc-finger</keyword>
<keyword evidence="1" id="KW-0479">Metal-binding</keyword>
<dbReference type="GO" id="GO:0008270">
    <property type="term" value="F:zinc ion binding"/>
    <property type="evidence" value="ECO:0007669"/>
    <property type="project" value="UniProtKB-KW"/>
</dbReference>